<feature type="region of interest" description="Disordered" evidence="1">
    <location>
        <begin position="781"/>
        <end position="803"/>
    </location>
</feature>
<comment type="caution">
    <text evidence="2">The sequence shown here is derived from an EMBL/GenBank/DDBJ whole genome shotgun (WGS) entry which is preliminary data.</text>
</comment>
<evidence type="ECO:0000313" key="2">
    <source>
        <dbReference type="EMBL" id="MCT7968979.1"/>
    </source>
</evidence>
<gene>
    <name evidence="2" type="ORF">NG799_21950</name>
</gene>
<proteinExistence type="predicted"/>
<dbReference type="RefSeq" id="WP_368008461.1">
    <property type="nucleotide sequence ID" value="NZ_JAMXFF010000040.1"/>
</dbReference>
<reference evidence="2 3" key="1">
    <citation type="journal article" date="2022" name="Front. Microbiol.">
        <title>High genomic differentiation and limited gene flow indicate recent cryptic speciation within the genus Laspinema (cyanobacteria).</title>
        <authorList>
            <person name="Stanojkovic A."/>
            <person name="Skoupy S."/>
            <person name="Skaloud P."/>
            <person name="Dvorak P."/>
        </authorList>
    </citation>
    <scope>NUCLEOTIDE SEQUENCE [LARGE SCALE GENOMIC DNA]</scope>
    <source>
        <strain evidence="2 3">D2a</strain>
    </source>
</reference>
<protein>
    <submittedName>
        <fullName evidence="2">ParB/Srx family N-terminal domain-containing protein</fullName>
    </submittedName>
</protein>
<organism evidence="2 3">
    <name type="scientific">Laspinema palackyanum D2a</name>
    <dbReference type="NCBI Taxonomy" id="2953684"/>
    <lineage>
        <taxon>Bacteria</taxon>
        <taxon>Bacillati</taxon>
        <taxon>Cyanobacteriota</taxon>
        <taxon>Cyanophyceae</taxon>
        <taxon>Oscillatoriophycideae</taxon>
        <taxon>Oscillatoriales</taxon>
        <taxon>Laspinemataceae</taxon>
        <taxon>Laspinema</taxon>
        <taxon>Laspinema palackyanum</taxon>
    </lineage>
</organism>
<accession>A0ABT2MW65</accession>
<name>A0ABT2MW65_9CYAN</name>
<dbReference type="EMBL" id="JAMXFF010000040">
    <property type="protein sequence ID" value="MCT7968979.1"/>
    <property type="molecule type" value="Genomic_DNA"/>
</dbReference>
<dbReference type="CDD" id="cd16387">
    <property type="entry name" value="ParB_N_Srx"/>
    <property type="match status" value="1"/>
</dbReference>
<dbReference type="Proteomes" id="UP001525890">
    <property type="component" value="Unassembled WGS sequence"/>
</dbReference>
<sequence length="803" mass="90273">MKNKNKRNQVIAQEYSNSPITVLEIATNYGMSAAEVIEILSAQLGDRYRELVELKRQENQGANTMSDNFFHVGDKVQWTNAEGDRVIGVISQKFTKKCWLKPAGADQVGETITGVSLEEIELYSSEPGPIEVALAEMASDNCQTRQLSESVEPVEMDEMESDNCQTRQLSESVEPVEPVELVESVELVELESDNSQSQQLSQWQPGDRVQFFDEDSDQWISGELESVEEESDYCTISTSAGETWFTFASQLEPAEEDSDNNCQSQQLSESVELVESEEENNCQDRQFEEIPETDGDSEKFWLPLEAIAEHPAFQPRGRNWQTSDKGIDSDVVSQYTDWLEFSEPPALEVWFGELEGEEKYWLLAGHHRIRALRKAGRENVECFQWAQSYEEAIYRASTSNAGRGNRTRQVHKMERSEWGEACKAFLRICDRLSPEAVHEFLNEAAALTGQTKKWSKLNNMAIAAVFGISPASVIEYKKQIELEKAASEFPKGTRVLLINYKEIHLLNERKYRLGTVNNFDGTKGLHVIFDYVRCPSNLYHLPSDLVKVDDPPYEKPKTFKVGDRVWGEDKGYGVVVSITSENAVHWLKNTDDEHPLVFWESGRHTNYGMFNVDYEGQVDEIPSIEERLKKLGDYITVDLKDEPDKSFVKTNAVELFEYLKSLVNPSEVQPESTTVKQEEKQQRQAVLGRSTPAGGGGSAGSELPDVSGVNGKHPENPATTAVGPLERPAEVTSLEDAKFYARQSAALSTAASLKVDLPVLPDKELQDIIDAAEAELERRRLESKQNSNLAFEPVQNGLESIAS</sequence>
<evidence type="ECO:0000256" key="1">
    <source>
        <dbReference type="SAM" id="MobiDB-lite"/>
    </source>
</evidence>
<evidence type="ECO:0000313" key="3">
    <source>
        <dbReference type="Proteomes" id="UP001525890"/>
    </source>
</evidence>
<dbReference type="InterPro" id="IPR036086">
    <property type="entry name" value="ParB/Sulfiredoxin_sf"/>
</dbReference>
<keyword evidence="3" id="KW-1185">Reference proteome</keyword>
<feature type="region of interest" description="Disordered" evidence="1">
    <location>
        <begin position="667"/>
        <end position="727"/>
    </location>
</feature>
<dbReference type="SUPFAM" id="SSF110849">
    <property type="entry name" value="ParB/Sulfiredoxin"/>
    <property type="match status" value="1"/>
</dbReference>